<feature type="transmembrane region" description="Helical" evidence="9">
    <location>
        <begin position="32"/>
        <end position="52"/>
    </location>
</feature>
<sequence length="279" mass="29809">MILPILIIGTILGGILTLVACGFTLTFGVGRIFNFAHGTFFAISAYTAYALFPYLGYSSLLIGVLASALFGLAMHYLIKPIRRNEIMVILLTLSLALLVEQIILMIFGVDAISIAPIIKGSINLFGVEVTNVKILSFAITIASMIALERLIKKTRLGREISAVSQDVESAMIVGIDIERVFMFTLLISSILAGIGGILYAQIYSLTPNSALEILLLAFAIVVVGGLGSVNGSVVSAFIISYIKTAVSVLLGTRWSELAVLIVIIAILIVRPQGLFGVEE</sequence>
<dbReference type="HOGENOM" id="CLU_039929_2_1_2"/>
<proteinExistence type="inferred from homology"/>
<evidence type="ECO:0000256" key="4">
    <source>
        <dbReference type="ARBA" id="ARBA00022692"/>
    </source>
</evidence>
<feature type="transmembrane region" description="Helical" evidence="9">
    <location>
        <begin position="134"/>
        <end position="151"/>
    </location>
</feature>
<dbReference type="PANTHER" id="PTHR11795">
    <property type="entry name" value="BRANCHED-CHAIN AMINO ACID TRANSPORT SYSTEM PERMEASE PROTEIN LIVH"/>
    <property type="match status" value="1"/>
</dbReference>
<dbReference type="EMBL" id="CP001857">
    <property type="protein sequence ID" value="ADB57274.1"/>
    <property type="molecule type" value="Genomic_DNA"/>
</dbReference>
<feature type="transmembrane region" description="Helical" evidence="9">
    <location>
        <begin position="180"/>
        <end position="202"/>
    </location>
</feature>
<reference evidence="10 11" key="1">
    <citation type="journal article" date="2010" name="Stand. Genomic Sci.">
        <title>Complete genome sequence of Archaeoglobus profundus type strain (AV18).</title>
        <authorList>
            <person name="von Jan M."/>
            <person name="Lapidus A."/>
            <person name="Del Rio T.G."/>
            <person name="Copeland A."/>
            <person name="Tice H."/>
            <person name="Cheng J.F."/>
            <person name="Lucas S."/>
            <person name="Chen F."/>
            <person name="Nolan M."/>
            <person name="Goodwin L."/>
            <person name="Han C."/>
            <person name="Pitluck S."/>
            <person name="Liolios K."/>
            <person name="Ivanova N."/>
            <person name="Mavromatis K."/>
            <person name="Ovchinnikova G."/>
            <person name="Chertkov O."/>
            <person name="Pati A."/>
            <person name="Chen A."/>
            <person name="Palaniappan K."/>
            <person name="Land M."/>
            <person name="Hauser L."/>
            <person name="Chang Y.J."/>
            <person name="Jeffries C.D."/>
            <person name="Saunders E."/>
            <person name="Brettin T."/>
            <person name="Detter J.C."/>
            <person name="Chain P."/>
            <person name="Eichinger K."/>
            <person name="Huber H."/>
            <person name="Spring S."/>
            <person name="Rohde M."/>
            <person name="Goker M."/>
            <person name="Wirth R."/>
            <person name="Woyke T."/>
            <person name="Bristow J."/>
            <person name="Eisen J.A."/>
            <person name="Markowitz V."/>
            <person name="Hugenholtz P."/>
            <person name="Kyrpides N.C."/>
            <person name="Klenk H.P."/>
        </authorList>
    </citation>
    <scope>NUCLEOTIDE SEQUENCE [LARGE SCALE GENOMIC DNA]</scope>
    <source>
        <strain evidence="11">DSM 5631 / JCM 9629 / NBRC 100127 / Av18</strain>
    </source>
</reference>
<evidence type="ECO:0000313" key="10">
    <source>
        <dbReference type="EMBL" id="ADB57274.1"/>
    </source>
</evidence>
<feature type="transmembrane region" description="Helical" evidence="9">
    <location>
        <begin position="6"/>
        <end position="25"/>
    </location>
</feature>
<dbReference type="RefSeq" id="WP_012939610.1">
    <property type="nucleotide sequence ID" value="NC_013741.1"/>
</dbReference>
<gene>
    <name evidence="10" type="ordered locus">Arcpr_0203</name>
</gene>
<dbReference type="PaxDb" id="572546-Arcpr_0203"/>
<evidence type="ECO:0000256" key="6">
    <source>
        <dbReference type="ARBA" id="ARBA00022989"/>
    </source>
</evidence>
<keyword evidence="5" id="KW-0029">Amino-acid transport</keyword>
<dbReference type="GO" id="GO:0006865">
    <property type="term" value="P:amino acid transport"/>
    <property type="evidence" value="ECO:0007669"/>
    <property type="project" value="UniProtKB-KW"/>
</dbReference>
<evidence type="ECO:0000256" key="7">
    <source>
        <dbReference type="ARBA" id="ARBA00023136"/>
    </source>
</evidence>
<dbReference type="Pfam" id="PF02653">
    <property type="entry name" value="BPD_transp_2"/>
    <property type="match status" value="1"/>
</dbReference>
<evidence type="ECO:0000256" key="5">
    <source>
        <dbReference type="ARBA" id="ARBA00022970"/>
    </source>
</evidence>
<dbReference type="GeneID" id="8738853"/>
<dbReference type="KEGG" id="apo:Arcpr_0203"/>
<dbReference type="eggNOG" id="arCOG01270">
    <property type="taxonomic scope" value="Archaea"/>
</dbReference>
<evidence type="ECO:0000256" key="9">
    <source>
        <dbReference type="SAM" id="Phobius"/>
    </source>
</evidence>
<evidence type="ECO:0000256" key="8">
    <source>
        <dbReference type="ARBA" id="ARBA00037998"/>
    </source>
</evidence>
<protein>
    <submittedName>
        <fullName evidence="10">Inner-membrane translocator</fullName>
    </submittedName>
</protein>
<name>D2RG49_ARCPA</name>
<comment type="subcellular location">
    <subcellularLocation>
        <location evidence="1">Cell membrane</location>
        <topology evidence="1">Multi-pass membrane protein</topology>
    </subcellularLocation>
</comment>
<evidence type="ECO:0000256" key="3">
    <source>
        <dbReference type="ARBA" id="ARBA00022475"/>
    </source>
</evidence>
<dbReference type="OrthoDB" id="43815at2157"/>
<evidence type="ECO:0000256" key="1">
    <source>
        <dbReference type="ARBA" id="ARBA00004651"/>
    </source>
</evidence>
<keyword evidence="11" id="KW-1185">Reference proteome</keyword>
<dbReference type="CDD" id="cd06582">
    <property type="entry name" value="TM_PBP1_LivH_like"/>
    <property type="match status" value="1"/>
</dbReference>
<dbReference type="InterPro" id="IPR052157">
    <property type="entry name" value="BCAA_transport_permease"/>
</dbReference>
<feature type="transmembrane region" description="Helical" evidence="9">
    <location>
        <begin position="254"/>
        <end position="273"/>
    </location>
</feature>
<keyword evidence="2" id="KW-0813">Transport</keyword>
<keyword evidence="3" id="KW-1003">Cell membrane</keyword>
<dbReference type="GO" id="GO:0022857">
    <property type="term" value="F:transmembrane transporter activity"/>
    <property type="evidence" value="ECO:0007669"/>
    <property type="project" value="InterPro"/>
</dbReference>
<organism evidence="10 11">
    <name type="scientific">Archaeoglobus profundus (strain DSM 5631 / JCM 9629 / NBRC 100127 / Av18)</name>
    <dbReference type="NCBI Taxonomy" id="572546"/>
    <lineage>
        <taxon>Archaea</taxon>
        <taxon>Methanobacteriati</taxon>
        <taxon>Methanobacteriota</taxon>
        <taxon>Archaeoglobi</taxon>
        <taxon>Archaeoglobales</taxon>
        <taxon>Archaeoglobaceae</taxon>
        <taxon>Archaeoglobus</taxon>
    </lineage>
</organism>
<feature type="transmembrane region" description="Helical" evidence="9">
    <location>
        <begin position="214"/>
        <end position="242"/>
    </location>
</feature>
<dbReference type="STRING" id="572546.Arcpr_0203"/>
<keyword evidence="7 9" id="KW-0472">Membrane</keyword>
<comment type="similarity">
    <text evidence="8">Belongs to the binding-protein-dependent transport system permease family. LivHM subfamily.</text>
</comment>
<dbReference type="Proteomes" id="UP000001901">
    <property type="component" value="Chromosome"/>
</dbReference>
<evidence type="ECO:0000256" key="2">
    <source>
        <dbReference type="ARBA" id="ARBA00022448"/>
    </source>
</evidence>
<dbReference type="AlphaFoldDB" id="D2RG49"/>
<keyword evidence="4 9" id="KW-0812">Transmembrane</keyword>
<dbReference type="PANTHER" id="PTHR11795:SF449">
    <property type="entry name" value="BRANCHED-CHAIN AMINO ACID TRANSPORT PERMEASE PROTEIN LIVH-RELATED"/>
    <property type="match status" value="1"/>
</dbReference>
<accession>D2RG49</accession>
<evidence type="ECO:0000313" key="11">
    <source>
        <dbReference type="Proteomes" id="UP000001901"/>
    </source>
</evidence>
<keyword evidence="6 9" id="KW-1133">Transmembrane helix</keyword>
<feature type="transmembrane region" description="Helical" evidence="9">
    <location>
        <begin position="90"/>
        <end position="114"/>
    </location>
</feature>
<feature type="transmembrane region" description="Helical" evidence="9">
    <location>
        <begin position="58"/>
        <end position="78"/>
    </location>
</feature>
<dbReference type="InterPro" id="IPR001851">
    <property type="entry name" value="ABC_transp_permease"/>
</dbReference>
<dbReference type="GO" id="GO:0005886">
    <property type="term" value="C:plasma membrane"/>
    <property type="evidence" value="ECO:0007669"/>
    <property type="project" value="UniProtKB-SubCell"/>
</dbReference>